<gene>
    <name evidence="9" type="primary">indra</name>
</gene>
<feature type="compositionally biased region" description="Basic and acidic residues" evidence="6">
    <location>
        <begin position="332"/>
        <end position="376"/>
    </location>
</feature>
<feature type="domain" description="C2H2-type" evidence="7">
    <location>
        <begin position="484"/>
        <end position="511"/>
    </location>
</feature>
<evidence type="ECO:0000259" key="7">
    <source>
        <dbReference type="PROSITE" id="PS50157"/>
    </source>
</evidence>
<dbReference type="PANTHER" id="PTHR24409:SF424">
    <property type="entry name" value="ZINC FINGER PROTEIN INDRA"/>
    <property type="match status" value="1"/>
</dbReference>
<feature type="compositionally biased region" description="Polar residues" evidence="6">
    <location>
        <begin position="588"/>
        <end position="601"/>
    </location>
</feature>
<feature type="region of interest" description="Disordered" evidence="6">
    <location>
        <begin position="113"/>
        <end position="133"/>
    </location>
</feature>
<feature type="region of interest" description="Disordered" evidence="6">
    <location>
        <begin position="500"/>
        <end position="643"/>
    </location>
</feature>
<dbReference type="SMART" id="SM00355">
    <property type="entry name" value="ZnF_C2H2"/>
    <property type="match status" value="7"/>
</dbReference>
<feature type="compositionally biased region" description="Basic and acidic residues" evidence="6">
    <location>
        <begin position="547"/>
        <end position="557"/>
    </location>
</feature>
<dbReference type="PROSITE" id="PS00028">
    <property type="entry name" value="ZINC_FINGER_C2H2_1"/>
    <property type="match status" value="5"/>
</dbReference>
<dbReference type="AlphaFoldDB" id="A0AB39ZFA5"/>
<evidence type="ECO:0000313" key="9">
    <source>
        <dbReference type="RefSeq" id="XP_016934438.3"/>
    </source>
</evidence>
<dbReference type="InterPro" id="IPR036236">
    <property type="entry name" value="Znf_C2H2_sf"/>
</dbReference>
<feature type="compositionally biased region" description="Basic and acidic residues" evidence="6">
    <location>
        <begin position="290"/>
        <end position="316"/>
    </location>
</feature>
<feature type="domain" description="C2H2-type" evidence="7">
    <location>
        <begin position="707"/>
        <end position="735"/>
    </location>
</feature>
<dbReference type="PANTHER" id="PTHR24409">
    <property type="entry name" value="ZINC FINGER PROTEIN 142"/>
    <property type="match status" value="1"/>
</dbReference>
<evidence type="ECO:0000313" key="8">
    <source>
        <dbReference type="Proteomes" id="UP001652628"/>
    </source>
</evidence>
<dbReference type="GO" id="GO:0000977">
    <property type="term" value="F:RNA polymerase II transcription regulatory region sequence-specific DNA binding"/>
    <property type="evidence" value="ECO:0007669"/>
    <property type="project" value="TreeGrafter"/>
</dbReference>
<dbReference type="InterPro" id="IPR013087">
    <property type="entry name" value="Znf_C2H2_type"/>
</dbReference>
<keyword evidence="1" id="KW-0479">Metal-binding</keyword>
<dbReference type="Gene3D" id="3.30.160.60">
    <property type="entry name" value="Classic Zinc Finger"/>
    <property type="match status" value="3"/>
</dbReference>
<accession>A0AB39ZFA5</accession>
<feature type="region of interest" description="Disordered" evidence="6">
    <location>
        <begin position="290"/>
        <end position="377"/>
    </location>
</feature>
<feature type="domain" description="C2H2-type" evidence="7">
    <location>
        <begin position="258"/>
        <end position="282"/>
    </location>
</feature>
<dbReference type="SUPFAM" id="SSF57667">
    <property type="entry name" value="beta-beta-alpha zinc fingers"/>
    <property type="match status" value="1"/>
</dbReference>
<protein>
    <submittedName>
        <fullName evidence="9">Zinc finger protein indra</fullName>
    </submittedName>
</protein>
<dbReference type="GeneID" id="108013222"/>
<dbReference type="PROSITE" id="PS50157">
    <property type="entry name" value="ZINC_FINGER_C2H2_2"/>
    <property type="match status" value="5"/>
</dbReference>
<sequence length="735" mass="81227">MASKAKKEVLCDHCHEGYEAKMICTAQKAFVGTKVVDLLEAITHKSIPPNVNVKICFICASGFMSTRALIDKVRETVDRILAAPAKKGKVSKAAAQDQGSADEPAPDVVDLTAETEKTPAKPQPKKNTTIRQRSKSVAFPASHMVPDIAGVANIKASPAKRQLSRLLGDSLDDSVKLTPAKDVSSSKKAFLNLFGNGDDAMEKEFETESEEEEDAEAGYLTINTNNFQCAECEFHTRFPNHIKEHMLKEHGQQRARIYNCPMCTKTFGVLKTIKDHVKDVHSRILISESEAKSKAKDSKGKSKESEADPKPKEQKAQTKNPKVPETQTQKQKPKEVKPKAKKPEAAKESKSKKKPTEVDSEKEKVVSQEKLDDTQDPKVALLKSKDISVESEEKTVLSQEKALETPGPKVASFKALNESLMRKRMLENVLDSEYTFAINGSSASTPRAETTNFQCDICDCELTTAKQMQDHMKTAHAIDKPKVFKCHVCEKSLTTKQSLKTHQALHSDSAEVGKSSKRKILQEEDADVDIEGSFQKNNTIEDDEGPREEKIIREKSSRNNSLKVDQSKVGGLMSAPLSPVKKAKKGKTSSLDVSGVTTNGESPAKRKKQDKSNDASSISDVSQLEEINHNVKPHKKARLESVGDSTTDESVLSCDQCGKSVGSRQRLDSHIQKKHISQLKCPKCKDVFTKQLNYVSHFSDCLTENGLPCGVDKCTKVFMEANYLSSHLRKRHHCA</sequence>
<evidence type="ECO:0000256" key="3">
    <source>
        <dbReference type="ARBA" id="ARBA00022771"/>
    </source>
</evidence>
<name>A0AB39ZFA5_DROSZ</name>
<keyword evidence="2" id="KW-0677">Repeat</keyword>
<dbReference type="Proteomes" id="UP001652628">
    <property type="component" value="Chromosome 3"/>
</dbReference>
<feature type="compositionally biased region" description="Low complexity" evidence="6">
    <location>
        <begin position="321"/>
        <end position="330"/>
    </location>
</feature>
<evidence type="ECO:0000256" key="4">
    <source>
        <dbReference type="ARBA" id="ARBA00022833"/>
    </source>
</evidence>
<keyword evidence="4" id="KW-0862">Zinc</keyword>
<evidence type="ECO:0000256" key="1">
    <source>
        <dbReference type="ARBA" id="ARBA00022723"/>
    </source>
</evidence>
<reference evidence="9" key="1">
    <citation type="submission" date="2025-08" db="UniProtKB">
        <authorList>
            <consortium name="RefSeq"/>
        </authorList>
    </citation>
    <scope>IDENTIFICATION</scope>
</reference>
<dbReference type="GO" id="GO:0000981">
    <property type="term" value="F:DNA-binding transcription factor activity, RNA polymerase II-specific"/>
    <property type="evidence" value="ECO:0007669"/>
    <property type="project" value="TreeGrafter"/>
</dbReference>
<dbReference type="GO" id="GO:0005634">
    <property type="term" value="C:nucleus"/>
    <property type="evidence" value="ECO:0007669"/>
    <property type="project" value="UniProtKB-SubCell"/>
</dbReference>
<evidence type="ECO:0000256" key="5">
    <source>
        <dbReference type="PROSITE-ProRule" id="PRU00042"/>
    </source>
</evidence>
<dbReference type="GO" id="GO:0008270">
    <property type="term" value="F:zinc ion binding"/>
    <property type="evidence" value="ECO:0007669"/>
    <property type="project" value="UniProtKB-KW"/>
</dbReference>
<feature type="domain" description="C2H2-type" evidence="7">
    <location>
        <begin position="652"/>
        <end position="680"/>
    </location>
</feature>
<keyword evidence="3 5" id="KW-0863">Zinc-finger</keyword>
<feature type="domain" description="C2H2-type" evidence="7">
    <location>
        <begin position="453"/>
        <end position="481"/>
    </location>
</feature>
<keyword evidence="8" id="KW-1185">Reference proteome</keyword>
<dbReference type="Pfam" id="PF00096">
    <property type="entry name" value="zf-C2H2"/>
    <property type="match status" value="2"/>
</dbReference>
<organism evidence="8 9">
    <name type="scientific">Drosophila suzukii</name>
    <name type="common">Spotted-wing drosophila fruit fly</name>
    <dbReference type="NCBI Taxonomy" id="28584"/>
    <lineage>
        <taxon>Eukaryota</taxon>
        <taxon>Metazoa</taxon>
        <taxon>Ecdysozoa</taxon>
        <taxon>Arthropoda</taxon>
        <taxon>Hexapoda</taxon>
        <taxon>Insecta</taxon>
        <taxon>Pterygota</taxon>
        <taxon>Neoptera</taxon>
        <taxon>Endopterygota</taxon>
        <taxon>Diptera</taxon>
        <taxon>Brachycera</taxon>
        <taxon>Muscomorpha</taxon>
        <taxon>Ephydroidea</taxon>
        <taxon>Drosophilidae</taxon>
        <taxon>Drosophila</taxon>
        <taxon>Sophophora</taxon>
    </lineage>
</organism>
<proteinExistence type="predicted"/>
<evidence type="ECO:0000256" key="2">
    <source>
        <dbReference type="ARBA" id="ARBA00022737"/>
    </source>
</evidence>
<dbReference type="RefSeq" id="XP_016934438.3">
    <property type="nucleotide sequence ID" value="XM_017078949.4"/>
</dbReference>
<evidence type="ECO:0000256" key="6">
    <source>
        <dbReference type="SAM" id="MobiDB-lite"/>
    </source>
</evidence>